<dbReference type="EMBL" id="JSYN01000010">
    <property type="protein sequence ID" value="KIA94281.1"/>
    <property type="molecule type" value="Genomic_DNA"/>
</dbReference>
<protein>
    <submittedName>
        <fullName evidence="1">Uncharacterized protein</fullName>
    </submittedName>
</protein>
<dbReference type="Proteomes" id="UP000031246">
    <property type="component" value="Unassembled WGS sequence"/>
</dbReference>
<reference evidence="1 2" key="1">
    <citation type="submission" date="2014-10" db="EMBL/GenBank/DDBJ databases">
        <title>Pedobacter Kyungheensis.</title>
        <authorList>
            <person name="Anderson B.M."/>
            <person name="Newman J.D."/>
        </authorList>
    </citation>
    <scope>NUCLEOTIDE SEQUENCE [LARGE SCALE GENOMIC DNA]</scope>
    <source>
        <strain evidence="1 2">KACC 16221</strain>
    </source>
</reference>
<name>A0A0C1DA46_9SPHI</name>
<sequence length="103" mass="11990">MNLSDVILNCNEYVDVDESIHMVFAKKIDNKFQSSSEAVVLKLSPEELELKVGHISNSKCPGYTYFLEMFIIQDFWEGLKEANEYYSDKDIVNRVIYYAEFDA</sequence>
<proteinExistence type="predicted"/>
<evidence type="ECO:0000313" key="2">
    <source>
        <dbReference type="Proteomes" id="UP000031246"/>
    </source>
</evidence>
<dbReference type="OrthoDB" id="981556at2"/>
<evidence type="ECO:0000313" key="1">
    <source>
        <dbReference type="EMBL" id="KIA94281.1"/>
    </source>
</evidence>
<dbReference type="AlphaFoldDB" id="A0A0C1DA46"/>
<keyword evidence="2" id="KW-1185">Reference proteome</keyword>
<comment type="caution">
    <text evidence="1">The sequence shown here is derived from an EMBL/GenBank/DDBJ whole genome shotgun (WGS) entry which is preliminary data.</text>
</comment>
<dbReference type="RefSeq" id="WP_039475236.1">
    <property type="nucleotide sequence ID" value="NZ_JSYN01000010.1"/>
</dbReference>
<organism evidence="1 2">
    <name type="scientific">Pedobacter kyungheensis</name>
    <dbReference type="NCBI Taxonomy" id="1069985"/>
    <lineage>
        <taxon>Bacteria</taxon>
        <taxon>Pseudomonadati</taxon>
        <taxon>Bacteroidota</taxon>
        <taxon>Sphingobacteriia</taxon>
        <taxon>Sphingobacteriales</taxon>
        <taxon>Sphingobacteriaceae</taxon>
        <taxon>Pedobacter</taxon>
    </lineage>
</organism>
<accession>A0A0C1DA46</accession>
<gene>
    <name evidence="1" type="ORF">OC25_10150</name>
</gene>